<dbReference type="EMBL" id="JAUESC010000001">
    <property type="protein sequence ID" value="KAK0608319.1"/>
    <property type="molecule type" value="Genomic_DNA"/>
</dbReference>
<protein>
    <submittedName>
        <fullName evidence="2">Uncharacterized protein</fullName>
    </submittedName>
</protein>
<accession>A0AA39W360</accession>
<comment type="caution">
    <text evidence="2">The sequence shown here is derived from an EMBL/GenBank/DDBJ whole genome shotgun (WGS) entry which is preliminary data.</text>
</comment>
<gene>
    <name evidence="2" type="ORF">LWI29_028834</name>
</gene>
<sequence length="180" mass="19969">MDPFARRTFDYYHSTGEKEESADLLSLEEIDAQRWQTRTRDKRQWVTKKTYMKKNVFLEREKMERCSEEDDLAPATLASITSNSQSTAVATRQVKVRQAPAAQASVALDSQTTAAATSCDSSNDFVTAGTPTIADIKPRSALPSETATSQQSPPSVTAPPLLNKHPMITRTKNNIHKPVQ</sequence>
<feature type="region of interest" description="Disordered" evidence="1">
    <location>
        <begin position="134"/>
        <end position="180"/>
    </location>
</feature>
<proteinExistence type="predicted"/>
<dbReference type="Proteomes" id="UP001168877">
    <property type="component" value="Unassembled WGS sequence"/>
</dbReference>
<reference evidence="2" key="2">
    <citation type="submission" date="2023-06" db="EMBL/GenBank/DDBJ databases">
        <authorList>
            <person name="Swenson N.G."/>
            <person name="Wegrzyn J.L."/>
            <person name="Mcevoy S.L."/>
        </authorList>
    </citation>
    <scope>NUCLEOTIDE SEQUENCE</scope>
    <source>
        <strain evidence="2">NS2018</strain>
        <tissue evidence="2">Leaf</tissue>
    </source>
</reference>
<evidence type="ECO:0000313" key="3">
    <source>
        <dbReference type="Proteomes" id="UP001168877"/>
    </source>
</evidence>
<feature type="compositionally biased region" description="Polar residues" evidence="1">
    <location>
        <begin position="143"/>
        <end position="155"/>
    </location>
</feature>
<name>A0AA39W360_ACESA</name>
<organism evidence="2 3">
    <name type="scientific">Acer saccharum</name>
    <name type="common">Sugar maple</name>
    <dbReference type="NCBI Taxonomy" id="4024"/>
    <lineage>
        <taxon>Eukaryota</taxon>
        <taxon>Viridiplantae</taxon>
        <taxon>Streptophyta</taxon>
        <taxon>Embryophyta</taxon>
        <taxon>Tracheophyta</taxon>
        <taxon>Spermatophyta</taxon>
        <taxon>Magnoliopsida</taxon>
        <taxon>eudicotyledons</taxon>
        <taxon>Gunneridae</taxon>
        <taxon>Pentapetalae</taxon>
        <taxon>rosids</taxon>
        <taxon>malvids</taxon>
        <taxon>Sapindales</taxon>
        <taxon>Sapindaceae</taxon>
        <taxon>Hippocastanoideae</taxon>
        <taxon>Acereae</taxon>
        <taxon>Acer</taxon>
    </lineage>
</organism>
<dbReference type="AlphaFoldDB" id="A0AA39W360"/>
<evidence type="ECO:0000313" key="2">
    <source>
        <dbReference type="EMBL" id="KAK0608319.1"/>
    </source>
</evidence>
<evidence type="ECO:0000256" key="1">
    <source>
        <dbReference type="SAM" id="MobiDB-lite"/>
    </source>
</evidence>
<reference evidence="2" key="1">
    <citation type="journal article" date="2022" name="Plant J.">
        <title>Strategies of tolerance reflected in two North American maple genomes.</title>
        <authorList>
            <person name="McEvoy S.L."/>
            <person name="Sezen U.U."/>
            <person name="Trouern-Trend A."/>
            <person name="McMahon S.M."/>
            <person name="Schaberg P.G."/>
            <person name="Yang J."/>
            <person name="Wegrzyn J.L."/>
            <person name="Swenson N.G."/>
        </authorList>
    </citation>
    <scope>NUCLEOTIDE SEQUENCE</scope>
    <source>
        <strain evidence="2">NS2018</strain>
    </source>
</reference>
<keyword evidence="3" id="KW-1185">Reference proteome</keyword>